<feature type="compositionally biased region" description="Acidic residues" evidence="1">
    <location>
        <begin position="56"/>
        <end position="71"/>
    </location>
</feature>
<name>A0A2T8I8T9_9POAL</name>
<evidence type="ECO:0000313" key="2">
    <source>
        <dbReference type="EMBL" id="PVH34058.1"/>
    </source>
</evidence>
<evidence type="ECO:0000256" key="1">
    <source>
        <dbReference type="SAM" id="MobiDB-lite"/>
    </source>
</evidence>
<gene>
    <name evidence="2" type="ORF">PAHAL_8G126100</name>
</gene>
<dbReference type="AlphaFoldDB" id="A0A2T8I8T9"/>
<sequence length="170" mass="17944">MNAQFAGGHGDHQEGAAVAVEVVAAAHDAEKRGGGVEADRDSGPGKLPPMARDGFPDSELDADVPLVDDDPPVVAAERPPYGEIERRFRYGAGCVDVVDGAGRAAWIFEEAKHRRRPMELAAATEERGGGADEVRGLLRRDAEEDLFGGVVDELQQPAPRCDAGSRVCSG</sequence>
<feature type="compositionally biased region" description="Basic and acidic residues" evidence="1">
    <location>
        <begin position="28"/>
        <end position="43"/>
    </location>
</feature>
<dbReference type="Gramene" id="PVH34058">
    <property type="protein sequence ID" value="PVH34058"/>
    <property type="gene ID" value="PAHAL_8G126100"/>
</dbReference>
<proteinExistence type="predicted"/>
<feature type="region of interest" description="Disordered" evidence="1">
    <location>
        <begin position="28"/>
        <end position="78"/>
    </location>
</feature>
<reference evidence="2" key="1">
    <citation type="submission" date="2018-04" db="EMBL/GenBank/DDBJ databases">
        <title>WGS assembly of Panicum hallii.</title>
        <authorList>
            <person name="Lovell J."/>
            <person name="Jenkins J."/>
            <person name="Lowry D."/>
            <person name="Mamidi S."/>
            <person name="Sreedasyam A."/>
            <person name="Weng X."/>
            <person name="Barry K."/>
            <person name="Bonette J."/>
            <person name="Campitelli B."/>
            <person name="Daum C."/>
            <person name="Gordon S."/>
            <person name="Gould B."/>
            <person name="Lipzen A."/>
            <person name="Macqueen A."/>
            <person name="Palacio-Mejia J."/>
            <person name="Plott C."/>
            <person name="Shakirov E."/>
            <person name="Shu S."/>
            <person name="Yoshinaga Y."/>
            <person name="Zane M."/>
            <person name="Rokhsar D."/>
            <person name="Grimwood J."/>
            <person name="Schmutz J."/>
            <person name="Juenger T."/>
        </authorList>
    </citation>
    <scope>NUCLEOTIDE SEQUENCE [LARGE SCALE GENOMIC DNA]</scope>
    <source>
        <strain evidence="2">FIL2</strain>
    </source>
</reference>
<accession>A0A2T8I8T9</accession>
<organism evidence="2">
    <name type="scientific">Panicum hallii</name>
    <dbReference type="NCBI Taxonomy" id="206008"/>
    <lineage>
        <taxon>Eukaryota</taxon>
        <taxon>Viridiplantae</taxon>
        <taxon>Streptophyta</taxon>
        <taxon>Embryophyta</taxon>
        <taxon>Tracheophyta</taxon>
        <taxon>Spermatophyta</taxon>
        <taxon>Magnoliopsida</taxon>
        <taxon>Liliopsida</taxon>
        <taxon>Poales</taxon>
        <taxon>Poaceae</taxon>
        <taxon>PACMAD clade</taxon>
        <taxon>Panicoideae</taxon>
        <taxon>Panicodae</taxon>
        <taxon>Paniceae</taxon>
        <taxon>Panicinae</taxon>
        <taxon>Panicum</taxon>
        <taxon>Panicum sect. Panicum</taxon>
    </lineage>
</organism>
<protein>
    <submittedName>
        <fullName evidence="2">Uncharacterized protein</fullName>
    </submittedName>
</protein>
<dbReference type="EMBL" id="CM008053">
    <property type="protein sequence ID" value="PVH34058.1"/>
    <property type="molecule type" value="Genomic_DNA"/>
</dbReference>
<dbReference type="Proteomes" id="UP000243499">
    <property type="component" value="Chromosome 8"/>
</dbReference>